<dbReference type="STRING" id="882083.SacmaDRAFT_2531"/>
<evidence type="ECO:0000313" key="3">
    <source>
        <dbReference type="Proteomes" id="UP000004926"/>
    </source>
</evidence>
<dbReference type="HOGENOM" id="CLU_2976606_0_0_11"/>
<reference evidence="2 3" key="1">
    <citation type="journal article" date="2012" name="Stand. Genomic Sci.">
        <title>Genome sequence of the ocean sediment bacterium Saccharomonospora marina type strain (XMU15(T)).</title>
        <authorList>
            <person name="Klenk H.P."/>
            <person name="Lu M."/>
            <person name="Lucas S."/>
            <person name="Lapidus A."/>
            <person name="Copeland A."/>
            <person name="Pitluck S."/>
            <person name="Goodwin L.A."/>
            <person name="Han C."/>
            <person name="Tapia R."/>
            <person name="Brambilla E.M."/>
            <person name="Potter G."/>
            <person name="Land M."/>
            <person name="Ivanova N."/>
            <person name="Rohde M."/>
            <person name="Goker M."/>
            <person name="Detter J.C."/>
            <person name="Li W.J."/>
            <person name="Kyrpides N.C."/>
            <person name="Woyke T."/>
        </authorList>
    </citation>
    <scope>NUCLEOTIDE SEQUENCE [LARGE SCALE GENOMIC DNA]</scope>
    <source>
        <strain evidence="2 3">XMU15</strain>
    </source>
</reference>
<accession>H5WZP2</accession>
<dbReference type="Proteomes" id="UP000004926">
    <property type="component" value="Chromosome"/>
</dbReference>
<gene>
    <name evidence="2" type="ORF">SacmaDRAFT_2531</name>
</gene>
<feature type="compositionally biased region" description="Low complexity" evidence="1">
    <location>
        <begin position="37"/>
        <end position="46"/>
    </location>
</feature>
<evidence type="ECO:0000256" key="1">
    <source>
        <dbReference type="SAM" id="MobiDB-lite"/>
    </source>
</evidence>
<sequence length="58" mass="6222">MKDTRNEETAPYGIPVPDISDDAPGGEQRTADRADLAPRSAGSSRPRSSDDEGPSQRH</sequence>
<dbReference type="RefSeq" id="WP_009154159.1">
    <property type="nucleotide sequence ID" value="NZ_CM001439.1"/>
</dbReference>
<dbReference type="EMBL" id="CM001439">
    <property type="protein sequence ID" value="EHR50774.1"/>
    <property type="molecule type" value="Genomic_DNA"/>
</dbReference>
<keyword evidence="3" id="KW-1185">Reference proteome</keyword>
<dbReference type="AlphaFoldDB" id="H5WZP2"/>
<name>H5WZP2_9PSEU</name>
<proteinExistence type="predicted"/>
<protein>
    <submittedName>
        <fullName evidence="2">Uncharacterized protein</fullName>
    </submittedName>
</protein>
<feature type="region of interest" description="Disordered" evidence="1">
    <location>
        <begin position="1"/>
        <end position="58"/>
    </location>
</feature>
<organism evidence="2 3">
    <name type="scientific">Saccharomonospora marina XMU15</name>
    <dbReference type="NCBI Taxonomy" id="882083"/>
    <lineage>
        <taxon>Bacteria</taxon>
        <taxon>Bacillati</taxon>
        <taxon>Actinomycetota</taxon>
        <taxon>Actinomycetes</taxon>
        <taxon>Pseudonocardiales</taxon>
        <taxon>Pseudonocardiaceae</taxon>
        <taxon>Saccharomonospora</taxon>
    </lineage>
</organism>
<evidence type="ECO:0000313" key="2">
    <source>
        <dbReference type="EMBL" id="EHR50774.1"/>
    </source>
</evidence>